<dbReference type="Pfam" id="PF13537">
    <property type="entry name" value="GATase_7"/>
    <property type="match status" value="1"/>
</dbReference>
<evidence type="ECO:0000259" key="5">
    <source>
        <dbReference type="Pfam" id="PF13537"/>
    </source>
</evidence>
<dbReference type="OrthoDB" id="409189at2759"/>
<accession>A1C4M1</accession>
<evidence type="ECO:0008006" key="8">
    <source>
        <dbReference type="Google" id="ProtNLM"/>
    </source>
</evidence>
<feature type="domain" description="Glutamine amidotransferase type-2" evidence="5">
    <location>
        <begin position="2"/>
        <end position="48"/>
    </location>
</feature>
<name>A1C4M1_ASPCL</name>
<dbReference type="InterPro" id="IPR017932">
    <property type="entry name" value="GATase_2_dom"/>
</dbReference>
<dbReference type="PANTHER" id="PTHR11772:SF17">
    <property type="entry name" value="ASPARAGINE SYNTHETASE (EUROFUNG)"/>
    <property type="match status" value="1"/>
</dbReference>
<evidence type="ECO:0000313" key="7">
    <source>
        <dbReference type="Proteomes" id="UP000006701"/>
    </source>
</evidence>
<dbReference type="InterPro" id="IPR029055">
    <property type="entry name" value="Ntn_hydrolases_N"/>
</dbReference>
<dbReference type="InterPro" id="IPR050795">
    <property type="entry name" value="Asn_Synthetase"/>
</dbReference>
<dbReference type="VEuPathDB" id="FungiDB:ACLA_060290"/>
<feature type="domain" description="Asparagine synthetase" evidence="4">
    <location>
        <begin position="119"/>
        <end position="187"/>
    </location>
</feature>
<dbReference type="PANTHER" id="PTHR11772">
    <property type="entry name" value="ASPARAGINE SYNTHETASE"/>
    <property type="match status" value="1"/>
</dbReference>
<dbReference type="GeneID" id="4708813"/>
<dbReference type="eggNOG" id="KOG0571">
    <property type="taxonomic scope" value="Eukaryota"/>
</dbReference>
<dbReference type="KEGG" id="act:ACLA_060290"/>
<dbReference type="Proteomes" id="UP000006701">
    <property type="component" value="Unassembled WGS sequence"/>
</dbReference>
<evidence type="ECO:0000259" key="4">
    <source>
        <dbReference type="Pfam" id="PF00733"/>
    </source>
</evidence>
<dbReference type="STRING" id="344612.A1C4M1"/>
<dbReference type="SUPFAM" id="SSF52402">
    <property type="entry name" value="Adenine nucleotide alpha hydrolases-like"/>
    <property type="match status" value="1"/>
</dbReference>
<protein>
    <recommendedName>
        <fullName evidence="8">Glutamine amidotransferase type-2 domain-containing protein</fullName>
    </recommendedName>
</protein>
<keyword evidence="1" id="KW-0436">Ligase</keyword>
<dbReference type="Gene3D" id="3.60.20.10">
    <property type="entry name" value="Glutamine Phosphoribosylpyrophosphate, subunit 1, domain 1"/>
    <property type="match status" value="1"/>
</dbReference>
<organism evidence="6 7">
    <name type="scientific">Aspergillus clavatus (strain ATCC 1007 / CBS 513.65 / DSM 816 / NCTC 3887 / NRRL 1 / QM 1276 / 107)</name>
    <dbReference type="NCBI Taxonomy" id="344612"/>
    <lineage>
        <taxon>Eukaryota</taxon>
        <taxon>Fungi</taxon>
        <taxon>Dikarya</taxon>
        <taxon>Ascomycota</taxon>
        <taxon>Pezizomycotina</taxon>
        <taxon>Eurotiomycetes</taxon>
        <taxon>Eurotiomycetidae</taxon>
        <taxon>Eurotiales</taxon>
        <taxon>Aspergillaceae</taxon>
        <taxon>Aspergillus</taxon>
        <taxon>Aspergillus subgen. Fumigati</taxon>
    </lineage>
</organism>
<evidence type="ECO:0000256" key="2">
    <source>
        <dbReference type="ARBA" id="ARBA00022741"/>
    </source>
</evidence>
<keyword evidence="3" id="KW-0067">ATP-binding</keyword>
<gene>
    <name evidence="6" type="ORF">ACLA_060290</name>
</gene>
<keyword evidence="7" id="KW-1185">Reference proteome</keyword>
<dbReference type="GO" id="GO:0004066">
    <property type="term" value="F:asparagine synthase (glutamine-hydrolyzing) activity"/>
    <property type="evidence" value="ECO:0007669"/>
    <property type="project" value="InterPro"/>
</dbReference>
<dbReference type="SUPFAM" id="SSF56235">
    <property type="entry name" value="N-terminal nucleophile aminohydrolases (Ntn hydrolases)"/>
    <property type="match status" value="1"/>
</dbReference>
<dbReference type="InterPro" id="IPR014729">
    <property type="entry name" value="Rossmann-like_a/b/a_fold"/>
</dbReference>
<sequence length="263" mass="29284">MHTIVNGELYDHERHRAELSDRYDFNGQTDCEIAVALYKRYGLSCLSRHPATETKQFLAFGLQPKWDVARLRDQRWLYGAYTYLKGVRTIMPGQYHLSKNFGSLGHYMYWDMDFPDKAVQAVKLRLGPDVLVGVHLRGGIDSWAIAGIAAQLVTEQGGKLGNDTTKELSRVKCFTGDFDKESEVDESGVYGSSLRGKPPDTMNPRFPMLNGTGKLAMADMASKRAITGDGPDEHFASCQLLVLSPGIRTLFRGASLRRGEDTG</sequence>
<evidence type="ECO:0000256" key="1">
    <source>
        <dbReference type="ARBA" id="ARBA00022598"/>
    </source>
</evidence>
<reference evidence="6 7" key="1">
    <citation type="journal article" date="2008" name="PLoS Genet.">
        <title>Genomic islands in the pathogenic filamentous fungus Aspergillus fumigatus.</title>
        <authorList>
            <person name="Fedorova N.D."/>
            <person name="Khaldi N."/>
            <person name="Joardar V.S."/>
            <person name="Maiti R."/>
            <person name="Amedeo P."/>
            <person name="Anderson M.J."/>
            <person name="Crabtree J."/>
            <person name="Silva J.C."/>
            <person name="Badger J.H."/>
            <person name="Albarraq A."/>
            <person name="Angiuoli S."/>
            <person name="Bussey H."/>
            <person name="Bowyer P."/>
            <person name="Cotty P.J."/>
            <person name="Dyer P.S."/>
            <person name="Egan A."/>
            <person name="Galens K."/>
            <person name="Fraser-Liggett C.M."/>
            <person name="Haas B.J."/>
            <person name="Inman J.M."/>
            <person name="Kent R."/>
            <person name="Lemieux S."/>
            <person name="Malavazi I."/>
            <person name="Orvis J."/>
            <person name="Roemer T."/>
            <person name="Ronning C.M."/>
            <person name="Sundaram J.P."/>
            <person name="Sutton G."/>
            <person name="Turner G."/>
            <person name="Venter J.C."/>
            <person name="White O.R."/>
            <person name="Whitty B.R."/>
            <person name="Youngman P."/>
            <person name="Wolfe K.H."/>
            <person name="Goldman G.H."/>
            <person name="Wortman J.R."/>
            <person name="Jiang B."/>
            <person name="Denning D.W."/>
            <person name="Nierman W.C."/>
        </authorList>
    </citation>
    <scope>NUCLEOTIDE SEQUENCE [LARGE SCALE GENOMIC DNA]</scope>
    <source>
        <strain evidence="7">ATCC 1007 / CBS 513.65 / DSM 816 / NCTC 3887 / NRRL 1</strain>
    </source>
</reference>
<dbReference type="HOGENOM" id="CLU_1057596_0_0_1"/>
<dbReference type="InterPro" id="IPR001962">
    <property type="entry name" value="Asn_synthase"/>
</dbReference>
<evidence type="ECO:0000313" key="6">
    <source>
        <dbReference type="EMBL" id="EAW15361.1"/>
    </source>
</evidence>
<dbReference type="EMBL" id="DS026990">
    <property type="protein sequence ID" value="EAW15361.1"/>
    <property type="molecule type" value="Genomic_DNA"/>
</dbReference>
<dbReference type="Gene3D" id="3.40.50.620">
    <property type="entry name" value="HUPs"/>
    <property type="match status" value="1"/>
</dbReference>
<dbReference type="GO" id="GO:0006529">
    <property type="term" value="P:asparagine biosynthetic process"/>
    <property type="evidence" value="ECO:0007669"/>
    <property type="project" value="InterPro"/>
</dbReference>
<dbReference type="GO" id="GO:0005829">
    <property type="term" value="C:cytosol"/>
    <property type="evidence" value="ECO:0007669"/>
    <property type="project" value="TreeGrafter"/>
</dbReference>
<evidence type="ECO:0000256" key="3">
    <source>
        <dbReference type="ARBA" id="ARBA00022840"/>
    </source>
</evidence>
<proteinExistence type="predicted"/>
<dbReference type="Pfam" id="PF00733">
    <property type="entry name" value="Asn_synthase"/>
    <property type="match status" value="1"/>
</dbReference>
<keyword evidence="2" id="KW-0547">Nucleotide-binding</keyword>
<dbReference type="RefSeq" id="XP_001276787.1">
    <property type="nucleotide sequence ID" value="XM_001276786.1"/>
</dbReference>
<dbReference type="GO" id="GO:0005524">
    <property type="term" value="F:ATP binding"/>
    <property type="evidence" value="ECO:0007669"/>
    <property type="project" value="UniProtKB-KW"/>
</dbReference>
<dbReference type="AlphaFoldDB" id="A1C4M1"/>